<name>A0A7H9BW52_PARPN</name>
<proteinExistence type="predicted"/>
<gene>
    <name evidence="1" type="ORF">HYQ43_15755</name>
</gene>
<dbReference type="AlphaFoldDB" id="A0A7H9BW52"/>
<protein>
    <submittedName>
        <fullName evidence="1">Uncharacterized protein</fullName>
    </submittedName>
</protein>
<evidence type="ECO:0000313" key="2">
    <source>
        <dbReference type="Proteomes" id="UP000509322"/>
    </source>
</evidence>
<dbReference type="GeneID" id="51373252"/>
<accession>A0A7H9BW52</accession>
<organism evidence="1 2">
    <name type="scientific">Paracoccus pantotrophus</name>
    <name type="common">Thiosphaera pantotropha</name>
    <dbReference type="NCBI Taxonomy" id="82367"/>
    <lineage>
        <taxon>Bacteria</taxon>
        <taxon>Pseudomonadati</taxon>
        <taxon>Pseudomonadota</taxon>
        <taxon>Alphaproteobacteria</taxon>
        <taxon>Rhodobacterales</taxon>
        <taxon>Paracoccaceae</taxon>
        <taxon>Paracoccus</taxon>
    </lineage>
</organism>
<dbReference type="Proteomes" id="UP000509322">
    <property type="component" value="Chromosome 2"/>
</dbReference>
<dbReference type="EMBL" id="CP058690">
    <property type="protein sequence ID" value="QLH15617.1"/>
    <property type="molecule type" value="Genomic_DNA"/>
</dbReference>
<reference evidence="1 2" key="1">
    <citation type="submission" date="2020-07" db="EMBL/GenBank/DDBJ databases">
        <title>The complete genome of Paracoccus pantotrophus ACCC 10489.</title>
        <authorList>
            <person name="Si Y."/>
        </authorList>
    </citation>
    <scope>NUCLEOTIDE SEQUENCE [LARGE SCALE GENOMIC DNA]</scope>
    <source>
        <strain evidence="1 2">ACCC10489</strain>
    </source>
</reference>
<sequence>MNAAVLTSKLLQFANGSMYQEDGAHIWVHDEKLKALVDLHDEVNGTPMLVA</sequence>
<dbReference type="RefSeq" id="WP_155984340.1">
    <property type="nucleotide sequence ID" value="NZ_CP038203.1"/>
</dbReference>
<evidence type="ECO:0000313" key="1">
    <source>
        <dbReference type="EMBL" id="QLH15617.1"/>
    </source>
</evidence>